<sequence>MSFCKQCGVLDKLDGPTNDPRRRLVEVDDEILLLEAQISKRLEQRQALKRQINAQFSPLLQLPLDLLAEISLAAFPKNNVDAWDDATPLLLGSICRAWRDVAWAMPGLWCTVPLDVFRRYQPSIVFLLQEWLSRSRQLPVSISLDLADPTEPYEDDIMWGIMDVVARCSERWQQVDFNIPNFFEESYCYIPRSFPQLRTLRIHSFPEDFPEIIDIFQHAPVLSEVSLDYYHGILLPTKAILCLALKSVNTQDCLELIKRHPNLTKCAFISISPSVPGAFNNSIKKPGAVEASSLESLNLAFPHKNQHDVPLVLDNLSVPSLQDFGLIINQSTFPKDILVSFVQRSSCQLVRLAIYNNLMVNAAEKQLVELLTILPLLKELKLGEIKYGTHISSKLTCNPNDDPSSTPFLPNLIRLSLTLDVKNKFNFSVLLKMVRSRRYTTRDKAGGCSENKPNRVTQMEAITMWTVNKHSGNSPTEADLAQFQELEDEGMEVSLMVRDRSLSREDKVLWWS</sequence>
<proteinExistence type="predicted"/>
<dbReference type="Proteomes" id="UP000807353">
    <property type="component" value="Unassembled WGS sequence"/>
</dbReference>
<organism evidence="1 2">
    <name type="scientific">Collybia nuda</name>
    <dbReference type="NCBI Taxonomy" id="64659"/>
    <lineage>
        <taxon>Eukaryota</taxon>
        <taxon>Fungi</taxon>
        <taxon>Dikarya</taxon>
        <taxon>Basidiomycota</taxon>
        <taxon>Agaricomycotina</taxon>
        <taxon>Agaricomycetes</taxon>
        <taxon>Agaricomycetidae</taxon>
        <taxon>Agaricales</taxon>
        <taxon>Tricholomatineae</taxon>
        <taxon>Clitocybaceae</taxon>
        <taxon>Collybia</taxon>
    </lineage>
</organism>
<reference evidence="1" key="1">
    <citation type="submission" date="2020-11" db="EMBL/GenBank/DDBJ databases">
        <authorList>
            <consortium name="DOE Joint Genome Institute"/>
            <person name="Ahrendt S."/>
            <person name="Riley R."/>
            <person name="Andreopoulos W."/>
            <person name="Labutti K."/>
            <person name="Pangilinan J."/>
            <person name="Ruiz-Duenas F.J."/>
            <person name="Barrasa J.M."/>
            <person name="Sanchez-Garcia M."/>
            <person name="Camarero S."/>
            <person name="Miyauchi S."/>
            <person name="Serrano A."/>
            <person name="Linde D."/>
            <person name="Babiker R."/>
            <person name="Drula E."/>
            <person name="Ayuso-Fernandez I."/>
            <person name="Pacheco R."/>
            <person name="Padilla G."/>
            <person name="Ferreira P."/>
            <person name="Barriuso J."/>
            <person name="Kellner H."/>
            <person name="Castanera R."/>
            <person name="Alfaro M."/>
            <person name="Ramirez L."/>
            <person name="Pisabarro A.G."/>
            <person name="Kuo A."/>
            <person name="Tritt A."/>
            <person name="Lipzen A."/>
            <person name="He G."/>
            <person name="Yan M."/>
            <person name="Ng V."/>
            <person name="Cullen D."/>
            <person name="Martin F."/>
            <person name="Rosso M.-N."/>
            <person name="Henrissat B."/>
            <person name="Hibbett D."/>
            <person name="Martinez A.T."/>
            <person name="Grigoriev I.V."/>
        </authorList>
    </citation>
    <scope>NUCLEOTIDE SEQUENCE</scope>
    <source>
        <strain evidence="1">CBS 247.69</strain>
    </source>
</reference>
<evidence type="ECO:0008006" key="3">
    <source>
        <dbReference type="Google" id="ProtNLM"/>
    </source>
</evidence>
<dbReference type="OrthoDB" id="2909959at2759"/>
<name>A0A9P5YEQ3_9AGAR</name>
<evidence type="ECO:0000313" key="1">
    <source>
        <dbReference type="EMBL" id="KAF9467518.1"/>
    </source>
</evidence>
<protein>
    <recommendedName>
        <fullName evidence="3">F-box domain-containing protein</fullName>
    </recommendedName>
</protein>
<accession>A0A9P5YEQ3</accession>
<dbReference type="AlphaFoldDB" id="A0A9P5YEQ3"/>
<gene>
    <name evidence="1" type="ORF">BDZ94DRAFT_1248301</name>
</gene>
<keyword evidence="2" id="KW-1185">Reference proteome</keyword>
<comment type="caution">
    <text evidence="1">The sequence shown here is derived from an EMBL/GenBank/DDBJ whole genome shotgun (WGS) entry which is preliminary data.</text>
</comment>
<dbReference type="EMBL" id="MU150236">
    <property type="protein sequence ID" value="KAF9467518.1"/>
    <property type="molecule type" value="Genomic_DNA"/>
</dbReference>
<evidence type="ECO:0000313" key="2">
    <source>
        <dbReference type="Proteomes" id="UP000807353"/>
    </source>
</evidence>
<dbReference type="SUPFAM" id="SSF52047">
    <property type="entry name" value="RNI-like"/>
    <property type="match status" value="1"/>
</dbReference>